<dbReference type="InterPro" id="IPR008979">
    <property type="entry name" value="Galactose-bd-like_sf"/>
</dbReference>
<dbReference type="GO" id="GO:0004553">
    <property type="term" value="F:hydrolase activity, hydrolyzing O-glycosyl compounds"/>
    <property type="evidence" value="ECO:0007669"/>
    <property type="project" value="InterPro"/>
</dbReference>
<dbReference type="GeneID" id="43610892"/>
<dbReference type="OrthoDB" id="2588159at2759"/>
<dbReference type="GO" id="GO:0005975">
    <property type="term" value="P:carbohydrate metabolic process"/>
    <property type="evidence" value="ECO:0007669"/>
    <property type="project" value="InterPro"/>
</dbReference>
<comment type="caution">
    <text evidence="1">The sequence shown here is derived from an EMBL/GenBank/DDBJ whole genome shotgun (WGS) entry which is preliminary data.</text>
</comment>
<gene>
    <name evidence="1" type="ORF">CGGC5_v008386</name>
</gene>
<protein>
    <submittedName>
        <fullName evidence="1">Uncharacterized protein</fullName>
    </submittedName>
</protein>
<dbReference type="EMBL" id="ANPB02000004">
    <property type="protein sequence ID" value="KAF4484561.1"/>
    <property type="molecule type" value="Genomic_DNA"/>
</dbReference>
<sequence length="159" mass="17272">METAITPHQFPDTRLAPWKDMDPVNLGDTSGTADYETTFRTPFSSVADQRLGARLHLGAITDAVILWVNGDKVIFDVNSSPDVVVDMTKYLNPAGDDNVVKVEVASTLYNRVRAEQDSIMTFGVAASVPGASFFNANPAKVYGLKGPVLIQWVEVVDVL</sequence>
<dbReference type="Gene3D" id="2.60.120.260">
    <property type="entry name" value="Galactose-binding domain-like"/>
    <property type="match status" value="1"/>
</dbReference>
<reference evidence="1 2" key="2">
    <citation type="submission" date="2020-04" db="EMBL/GenBank/DDBJ databases">
        <title>Genome sequencing and assembly of multiple isolates from the Colletotrichum gloeosporioides species complex.</title>
        <authorList>
            <person name="Gan P."/>
            <person name="Shirasu K."/>
        </authorList>
    </citation>
    <scope>NUCLEOTIDE SEQUENCE [LARGE SCALE GENOMIC DNA]</scope>
    <source>
        <strain evidence="1 2">Nara gc5</strain>
    </source>
</reference>
<dbReference type="InParanoid" id="A0A7J6J3Z9"/>
<evidence type="ECO:0000313" key="2">
    <source>
        <dbReference type="Proteomes" id="UP000011096"/>
    </source>
</evidence>
<dbReference type="SUPFAM" id="SSF49785">
    <property type="entry name" value="Galactose-binding domain-like"/>
    <property type="match status" value="1"/>
</dbReference>
<dbReference type="RefSeq" id="XP_031892235.1">
    <property type="nucleotide sequence ID" value="XM_032026758.1"/>
</dbReference>
<proteinExistence type="predicted"/>
<evidence type="ECO:0000313" key="1">
    <source>
        <dbReference type="EMBL" id="KAF4484561.1"/>
    </source>
</evidence>
<dbReference type="Proteomes" id="UP000011096">
    <property type="component" value="Unassembled WGS sequence"/>
</dbReference>
<organism evidence="1 2">
    <name type="scientific">Colletotrichum fructicola (strain Nara gc5)</name>
    <name type="common">Anthracnose fungus</name>
    <name type="synonym">Colletotrichum gloeosporioides (strain Nara gc5)</name>
    <dbReference type="NCBI Taxonomy" id="1213859"/>
    <lineage>
        <taxon>Eukaryota</taxon>
        <taxon>Fungi</taxon>
        <taxon>Dikarya</taxon>
        <taxon>Ascomycota</taxon>
        <taxon>Pezizomycotina</taxon>
        <taxon>Sordariomycetes</taxon>
        <taxon>Hypocreomycetidae</taxon>
        <taxon>Glomerellales</taxon>
        <taxon>Glomerellaceae</taxon>
        <taxon>Colletotrichum</taxon>
        <taxon>Colletotrichum gloeosporioides species complex</taxon>
    </lineage>
</organism>
<reference evidence="1 2" key="1">
    <citation type="submission" date="2012-08" db="EMBL/GenBank/DDBJ databases">
        <authorList>
            <person name="Gan P.H.P."/>
            <person name="Ikeda K."/>
            <person name="Irieda H."/>
            <person name="Narusaka M."/>
            <person name="O'Connell R.J."/>
            <person name="Narusaka Y."/>
            <person name="Takano Y."/>
            <person name="Kubo Y."/>
            <person name="Shirasu K."/>
        </authorList>
    </citation>
    <scope>NUCLEOTIDE SEQUENCE [LARGE SCALE GENOMIC DNA]</scope>
    <source>
        <strain evidence="1 2">Nara gc5</strain>
    </source>
</reference>
<name>A0A7J6J3Z9_COLFN</name>
<accession>A0A7J6J3Z9</accession>
<dbReference type="AlphaFoldDB" id="A0A7J6J3Z9"/>
<keyword evidence="2" id="KW-1185">Reference proteome</keyword>